<comment type="caution">
    <text evidence="1">The sequence shown here is derived from an EMBL/GenBank/DDBJ whole genome shotgun (WGS) entry which is preliminary data.</text>
</comment>
<organism evidence="1 2">
    <name type="scientific">Seminibacterium arietis</name>
    <dbReference type="NCBI Taxonomy" id="1173502"/>
    <lineage>
        <taxon>Bacteria</taxon>
        <taxon>Pseudomonadati</taxon>
        <taxon>Pseudomonadota</taxon>
        <taxon>Gammaproteobacteria</taxon>
        <taxon>Pasteurellales</taxon>
        <taxon>Pasteurellaceae</taxon>
        <taxon>Seminibacterium</taxon>
    </lineage>
</organism>
<keyword evidence="2" id="KW-1185">Reference proteome</keyword>
<proteinExistence type="predicted"/>
<gene>
    <name evidence="1" type="ORF">ACFQ02_00285</name>
</gene>
<evidence type="ECO:0000313" key="2">
    <source>
        <dbReference type="Proteomes" id="UP001596996"/>
    </source>
</evidence>
<name>A0ABW3I678_9PAST</name>
<dbReference type="GO" id="GO:0005524">
    <property type="term" value="F:ATP binding"/>
    <property type="evidence" value="ECO:0007669"/>
    <property type="project" value="UniProtKB-KW"/>
</dbReference>
<dbReference type="EMBL" id="JBHTJN010000001">
    <property type="protein sequence ID" value="MFD0965306.1"/>
    <property type="molecule type" value="Genomic_DNA"/>
</dbReference>
<evidence type="ECO:0000313" key="1">
    <source>
        <dbReference type="EMBL" id="MFD0965306.1"/>
    </source>
</evidence>
<sequence>MSITTLILGESGSGKSTSLRHLDPQKTLLIQSISKPLPFRAKEWQPITRDNPSGSIFICDDTETICKAMTRTPREIIIIDDYQYIMANEFMRRAKEKGYDKFTDIGEKAWTVFNTALKLPMNKRIYILSHVETDPFGKTKIKTIGKMLDEKITLEGMVTICLRTQVNDGQFQFSTQNNGNDTVKSPMGLFETQFIENDLNAVDEMICNYYDIKPTQGNEK</sequence>
<reference evidence="2" key="1">
    <citation type="journal article" date="2019" name="Int. J. Syst. Evol. Microbiol.">
        <title>The Global Catalogue of Microorganisms (GCM) 10K type strain sequencing project: providing services to taxonomists for standard genome sequencing and annotation.</title>
        <authorList>
            <consortium name="The Broad Institute Genomics Platform"/>
            <consortium name="The Broad Institute Genome Sequencing Center for Infectious Disease"/>
            <person name="Wu L."/>
            <person name="Ma J."/>
        </authorList>
    </citation>
    <scope>NUCLEOTIDE SEQUENCE [LARGE SCALE GENOMIC DNA]</scope>
    <source>
        <strain evidence="2">CCUG 61707</strain>
    </source>
</reference>
<accession>A0ABW3I678</accession>
<keyword evidence="1" id="KW-0547">Nucleotide-binding</keyword>
<dbReference type="Proteomes" id="UP001596996">
    <property type="component" value="Unassembled WGS sequence"/>
</dbReference>
<dbReference type="RefSeq" id="WP_380817823.1">
    <property type="nucleotide sequence ID" value="NZ_JBHTJN010000001.1"/>
</dbReference>
<protein>
    <submittedName>
        <fullName evidence="1">ATP-binding protein</fullName>
    </submittedName>
</protein>
<keyword evidence="1" id="KW-0067">ATP-binding</keyword>